<dbReference type="Pfam" id="PF12697">
    <property type="entry name" value="Abhydrolase_6"/>
    <property type="match status" value="1"/>
</dbReference>
<evidence type="ECO:0000313" key="3">
    <source>
        <dbReference type="EMBL" id="TQM67882.1"/>
    </source>
</evidence>
<dbReference type="AlphaFoldDB" id="A0A543IBE0"/>
<dbReference type="RefSeq" id="WP_141966994.1">
    <property type="nucleotide sequence ID" value="NZ_VFPO01000001.1"/>
</dbReference>
<comment type="caution">
    <text evidence="3">The sequence shown here is derived from an EMBL/GenBank/DDBJ whole genome shotgun (WGS) entry which is preliminary data.</text>
</comment>
<dbReference type="Gene3D" id="3.40.50.1820">
    <property type="entry name" value="alpha/beta hydrolase"/>
    <property type="match status" value="1"/>
</dbReference>
<reference evidence="3 4" key="1">
    <citation type="submission" date="2019-06" db="EMBL/GenBank/DDBJ databases">
        <title>Sequencing the genomes of 1000 actinobacteria strains.</title>
        <authorList>
            <person name="Klenk H.-P."/>
        </authorList>
    </citation>
    <scope>NUCLEOTIDE SEQUENCE [LARGE SCALE GENOMIC DNA]</scope>
    <source>
        <strain evidence="3 4">DSM 45043</strain>
    </source>
</reference>
<feature type="domain" description="AB hydrolase-1" evidence="2">
    <location>
        <begin position="202"/>
        <end position="419"/>
    </location>
</feature>
<dbReference type="Gene3D" id="3.40.430.10">
    <property type="entry name" value="Dihydrofolate Reductase, subunit A"/>
    <property type="match status" value="1"/>
</dbReference>
<dbReference type="InterPro" id="IPR029058">
    <property type="entry name" value="AB_hydrolase_fold"/>
</dbReference>
<dbReference type="OrthoDB" id="63519at2"/>
<protein>
    <submittedName>
        <fullName evidence="3">Dihydrofolate reductase</fullName>
    </submittedName>
</protein>
<dbReference type="InterPro" id="IPR002734">
    <property type="entry name" value="RibDG_C"/>
</dbReference>
<dbReference type="Proteomes" id="UP000316706">
    <property type="component" value="Unassembled WGS sequence"/>
</dbReference>
<accession>A0A543IBE0</accession>
<gene>
    <name evidence="3" type="ORF">FHX41_1505</name>
</gene>
<evidence type="ECO:0000259" key="1">
    <source>
        <dbReference type="Pfam" id="PF01872"/>
    </source>
</evidence>
<dbReference type="PANTHER" id="PTHR38011:SF11">
    <property type="entry name" value="2,5-DIAMINO-6-RIBOSYLAMINO-4(3H)-PYRIMIDINONE 5'-PHOSPHATE REDUCTASE"/>
    <property type="match status" value="1"/>
</dbReference>
<dbReference type="EMBL" id="VFPO01000001">
    <property type="protein sequence ID" value="TQM67882.1"/>
    <property type="molecule type" value="Genomic_DNA"/>
</dbReference>
<feature type="domain" description="Bacterial bifunctional deaminase-reductase C-terminal" evidence="1">
    <location>
        <begin position="2"/>
        <end position="169"/>
    </location>
</feature>
<evidence type="ECO:0000259" key="2">
    <source>
        <dbReference type="Pfam" id="PF12697"/>
    </source>
</evidence>
<keyword evidence="4" id="KW-1185">Reference proteome</keyword>
<organism evidence="3 4">
    <name type="scientific">Actinomadura hallensis</name>
    <dbReference type="NCBI Taxonomy" id="337895"/>
    <lineage>
        <taxon>Bacteria</taxon>
        <taxon>Bacillati</taxon>
        <taxon>Actinomycetota</taxon>
        <taxon>Actinomycetes</taxon>
        <taxon>Streptosporangiales</taxon>
        <taxon>Thermomonosporaceae</taxon>
        <taxon>Actinomadura</taxon>
    </lineage>
</organism>
<sequence>MRKIIVSAFMTLDGVIEKPGELGWAFKFDRGPEGNAVKMDEISEAGALLLGRTTYEGFAQAWPQQTGEFADKMNGMPKYVVSGTLKDPRWENTTVIALDDVAELKRQPGDDILVNGSAKLVQALAERGLVDEYRLMVYPILLGGGQRLFGDDAEEAALELVTAEPVGSDGVMMLTYRPRHRTVTSADGTSIAYDRVGAGPAVVLVQGAFSTRHDPIMAGIAGTLASRFTVYNYDRRGRGDSGDVAPYSVQREIEDLTALIEAAGGEAMVFGGSSGGALALEAAAAGAPITKLAVFEPPYATGPGRTLPSARELAALAEEGRRGDAVELFLTEGAEMPPEAVAGMQAQPFWPQIEAVAHTLAYEAAVVGDGPVPDRLSEVSVPTVVLAGSASSDRMRDAAEAVTGRLPDARLTPLEGQAHGQADPVAIGQAVEEFFTS</sequence>
<dbReference type="SUPFAM" id="SSF53474">
    <property type="entry name" value="alpha/beta-Hydrolases"/>
    <property type="match status" value="1"/>
</dbReference>
<dbReference type="GO" id="GO:0008703">
    <property type="term" value="F:5-amino-6-(5-phosphoribosylamino)uracil reductase activity"/>
    <property type="evidence" value="ECO:0007669"/>
    <property type="project" value="InterPro"/>
</dbReference>
<dbReference type="SUPFAM" id="SSF53597">
    <property type="entry name" value="Dihydrofolate reductase-like"/>
    <property type="match status" value="1"/>
</dbReference>
<dbReference type="GO" id="GO:0009231">
    <property type="term" value="P:riboflavin biosynthetic process"/>
    <property type="evidence" value="ECO:0007669"/>
    <property type="project" value="InterPro"/>
</dbReference>
<dbReference type="PANTHER" id="PTHR38011">
    <property type="entry name" value="DIHYDROFOLATE REDUCTASE FAMILY PROTEIN (AFU_ORTHOLOGUE AFUA_8G06820)"/>
    <property type="match status" value="1"/>
</dbReference>
<dbReference type="Pfam" id="PF01872">
    <property type="entry name" value="RibD_C"/>
    <property type="match status" value="1"/>
</dbReference>
<evidence type="ECO:0000313" key="4">
    <source>
        <dbReference type="Proteomes" id="UP000316706"/>
    </source>
</evidence>
<dbReference type="InterPro" id="IPR024072">
    <property type="entry name" value="DHFR-like_dom_sf"/>
</dbReference>
<dbReference type="InterPro" id="IPR000073">
    <property type="entry name" value="AB_hydrolase_1"/>
</dbReference>
<dbReference type="InterPro" id="IPR050765">
    <property type="entry name" value="Riboflavin_Biosynth_HTPR"/>
</dbReference>
<name>A0A543IBE0_9ACTN</name>
<proteinExistence type="predicted"/>